<dbReference type="PRINTS" id="PR00956">
    <property type="entry name" value="FLGMOTORFLIN"/>
</dbReference>
<evidence type="ECO:0000313" key="10">
    <source>
        <dbReference type="Proteomes" id="UP000565286"/>
    </source>
</evidence>
<dbReference type="GO" id="GO:0071973">
    <property type="term" value="P:bacterial-type flagellum-dependent cell motility"/>
    <property type="evidence" value="ECO:0007669"/>
    <property type="project" value="UniProtKB-UniRule"/>
</dbReference>
<name>A0A7W6CA95_9HYPH</name>
<evidence type="ECO:0000256" key="5">
    <source>
        <dbReference type="ARBA" id="ARBA00022779"/>
    </source>
</evidence>
<keyword evidence="7" id="KW-0975">Bacterial flagellum</keyword>
<comment type="function">
    <text evidence="7">FliN is one of three proteins (FliG, FliN, FliM) that form the rotor-mounted switch complex (C ring), located at the base of the basal body. This complex interacts with the CheY and CheZ chemotaxis proteins, in addition to contacting components of the motor that determine the direction of flagellar rotation.</text>
</comment>
<evidence type="ECO:0000256" key="3">
    <source>
        <dbReference type="ARBA" id="ARBA00022475"/>
    </source>
</evidence>
<evidence type="ECO:0000256" key="7">
    <source>
        <dbReference type="RuleBase" id="RU362074"/>
    </source>
</evidence>
<protein>
    <recommendedName>
        <fullName evidence="2 7">Flagellar motor switch protein FliN</fullName>
    </recommendedName>
</protein>
<dbReference type="PANTHER" id="PTHR43484:SF1">
    <property type="entry name" value="FLAGELLAR MOTOR SWITCH PROTEIN FLIN"/>
    <property type="match status" value="1"/>
</dbReference>
<dbReference type="Pfam" id="PF01052">
    <property type="entry name" value="FliMN_C"/>
    <property type="match status" value="1"/>
</dbReference>
<dbReference type="PANTHER" id="PTHR43484">
    <property type="match status" value="1"/>
</dbReference>
<dbReference type="SUPFAM" id="SSF101801">
    <property type="entry name" value="Surface presentation of antigens (SPOA)"/>
    <property type="match status" value="1"/>
</dbReference>
<dbReference type="InterPro" id="IPR001172">
    <property type="entry name" value="FliN_T3SS_HrcQb"/>
</dbReference>
<evidence type="ECO:0000259" key="8">
    <source>
        <dbReference type="Pfam" id="PF01052"/>
    </source>
</evidence>
<evidence type="ECO:0000256" key="2">
    <source>
        <dbReference type="ARBA" id="ARBA00021897"/>
    </source>
</evidence>
<dbReference type="AlphaFoldDB" id="A0A7W6CA95"/>
<comment type="caution">
    <text evidence="9">The sequence shown here is derived from an EMBL/GenBank/DDBJ whole genome shotgun (WGS) entry which is preliminary data.</text>
</comment>
<keyword evidence="4 7" id="KW-0145">Chemotaxis</keyword>
<dbReference type="RefSeq" id="WP_174152054.1">
    <property type="nucleotide sequence ID" value="NZ_JAAMCM010000003.1"/>
</dbReference>
<keyword evidence="5 7" id="KW-0283">Flagellar rotation</keyword>
<dbReference type="GO" id="GO:0005886">
    <property type="term" value="C:plasma membrane"/>
    <property type="evidence" value="ECO:0007669"/>
    <property type="project" value="UniProtKB-SubCell"/>
</dbReference>
<dbReference type="InterPro" id="IPR036429">
    <property type="entry name" value="SpoA-like_sf"/>
</dbReference>
<evidence type="ECO:0000256" key="6">
    <source>
        <dbReference type="ARBA" id="ARBA00023136"/>
    </source>
</evidence>
<gene>
    <name evidence="9" type="ORF">GGQ73_000700</name>
</gene>
<keyword evidence="9" id="KW-0966">Cell projection</keyword>
<comment type="similarity">
    <text evidence="1 7">Belongs to the FliN/MopA/SpaO family.</text>
</comment>
<dbReference type="InterPro" id="IPR012826">
    <property type="entry name" value="FliN"/>
</dbReference>
<dbReference type="GO" id="GO:0006935">
    <property type="term" value="P:chemotaxis"/>
    <property type="evidence" value="ECO:0007669"/>
    <property type="project" value="UniProtKB-KW"/>
</dbReference>
<sequence length="179" mass="18772">MATKKTPKPEDDLMASLNDPADLDQAIGDLRGVLKSDSEGSLSDFGDFGDFGSTAAEPESNDLAAFGGGMDTFGMSEFGSAEPVMGSPSPLGSGLSDNLDLIMDIPIDVQIVLGTSRMLVSGLMGLEEGATIALERRIGEPVEIMVNGRCIARGEITVLEDDDTRFGVKLIEVLSTKKA</sequence>
<proteinExistence type="inferred from homology"/>
<evidence type="ECO:0000313" key="9">
    <source>
        <dbReference type="EMBL" id="MBB3944775.1"/>
    </source>
</evidence>
<keyword evidence="10" id="KW-1185">Reference proteome</keyword>
<evidence type="ECO:0000256" key="4">
    <source>
        <dbReference type="ARBA" id="ARBA00022500"/>
    </source>
</evidence>
<feature type="domain" description="Flagellar motor switch protein FliN-like C-terminal" evidence="8">
    <location>
        <begin position="101"/>
        <end position="174"/>
    </location>
</feature>
<dbReference type="GO" id="GO:0003774">
    <property type="term" value="F:cytoskeletal motor activity"/>
    <property type="evidence" value="ECO:0007669"/>
    <property type="project" value="UniProtKB-UniRule"/>
</dbReference>
<dbReference type="InterPro" id="IPR051469">
    <property type="entry name" value="FliN/MopA/SpaO"/>
</dbReference>
<dbReference type="EMBL" id="JACIDV010000002">
    <property type="protein sequence ID" value="MBB3944775.1"/>
    <property type="molecule type" value="Genomic_DNA"/>
</dbReference>
<keyword evidence="6 7" id="KW-0472">Membrane</keyword>
<accession>A0A7W6CA95</accession>
<keyword evidence="9" id="KW-0282">Flagellum</keyword>
<dbReference type="Proteomes" id="UP000565286">
    <property type="component" value="Unassembled WGS sequence"/>
</dbReference>
<organism evidence="9 10">
    <name type="scientific">Rhizobium skierniewicense</name>
    <dbReference type="NCBI Taxonomy" id="984260"/>
    <lineage>
        <taxon>Bacteria</taxon>
        <taxon>Pseudomonadati</taxon>
        <taxon>Pseudomonadota</taxon>
        <taxon>Alphaproteobacteria</taxon>
        <taxon>Hyphomicrobiales</taxon>
        <taxon>Rhizobiaceae</taxon>
        <taxon>Rhizobium/Agrobacterium group</taxon>
        <taxon>Rhizobium</taxon>
    </lineage>
</organism>
<dbReference type="Gene3D" id="2.30.330.10">
    <property type="entry name" value="SpoA-like"/>
    <property type="match status" value="1"/>
</dbReference>
<keyword evidence="9" id="KW-0969">Cilium</keyword>
<evidence type="ECO:0000256" key="1">
    <source>
        <dbReference type="ARBA" id="ARBA00009226"/>
    </source>
</evidence>
<dbReference type="NCBIfam" id="TIGR02480">
    <property type="entry name" value="fliN"/>
    <property type="match status" value="1"/>
</dbReference>
<dbReference type="InterPro" id="IPR001543">
    <property type="entry name" value="FliN-like_C"/>
</dbReference>
<comment type="subcellular location">
    <subcellularLocation>
        <location evidence="7">Cell membrane</location>
        <topology evidence="7">Peripheral membrane protein</topology>
        <orientation evidence="7">Cytoplasmic side</orientation>
    </subcellularLocation>
    <subcellularLocation>
        <location evidence="7">Bacterial flagellum basal body</location>
    </subcellularLocation>
</comment>
<dbReference type="GO" id="GO:0009425">
    <property type="term" value="C:bacterial-type flagellum basal body"/>
    <property type="evidence" value="ECO:0007669"/>
    <property type="project" value="UniProtKB-SubCell"/>
</dbReference>
<reference evidence="9 10" key="1">
    <citation type="submission" date="2020-08" db="EMBL/GenBank/DDBJ databases">
        <title>Genomic Encyclopedia of Type Strains, Phase IV (KMG-IV): sequencing the most valuable type-strain genomes for metagenomic binning, comparative biology and taxonomic classification.</title>
        <authorList>
            <person name="Goeker M."/>
        </authorList>
    </citation>
    <scope>NUCLEOTIDE SEQUENCE [LARGE SCALE GENOMIC DNA]</scope>
    <source>
        <strain evidence="9 10">DSM 26438</strain>
    </source>
</reference>
<keyword evidence="3 7" id="KW-1003">Cell membrane</keyword>